<keyword evidence="1" id="KW-0175">Coiled coil</keyword>
<accession>A0A914AHX9</accession>
<feature type="domain" description="BEN" evidence="3">
    <location>
        <begin position="206"/>
        <end position="316"/>
    </location>
</feature>
<protein>
    <recommendedName>
        <fullName evidence="3">BEN domain-containing protein</fullName>
    </recommendedName>
</protein>
<dbReference type="PROSITE" id="PS51457">
    <property type="entry name" value="BEN"/>
    <property type="match status" value="1"/>
</dbReference>
<dbReference type="PANTHER" id="PTHR14628">
    <property type="entry name" value="BEN DOMAIN-CONTAINING PROTEIN 5"/>
    <property type="match status" value="1"/>
</dbReference>
<dbReference type="RefSeq" id="XP_038063317.1">
    <property type="nucleotide sequence ID" value="XM_038207389.1"/>
</dbReference>
<sequence>MPPKYALLYFIKDRVFDIVRVSQIQKFNPKDEHDFVKDKVHMVEWSGTAAGSKSADLGCKKYPAVIIKLSESENQLQKVLDSDTGKRIRIPNVTNTTTEPEEQSEDEVVERQKRLWDEAKTRKRTMYLTDSDQECSQCKRLFSENKQIKEQNQKLRLLNIRLQANLLDKLEGLTGLQVSTKEQRKAQHSCPAPVSMPSPPAGRNVGDNTSLLDPEEVRVLDRKRKPSLFTKNLCVRLIGSEKLRNSSLDGRIPSRGGRAPRDALDPHIVETIKDLVTKRYGEAEKRKSTDISLRKLQISVSLKQLMLMVIQMRCRA</sequence>
<evidence type="ECO:0000313" key="5">
    <source>
        <dbReference type="Proteomes" id="UP000887568"/>
    </source>
</evidence>
<dbReference type="AlphaFoldDB" id="A0A914AHX9"/>
<dbReference type="GO" id="GO:0045892">
    <property type="term" value="P:negative regulation of DNA-templated transcription"/>
    <property type="evidence" value="ECO:0007669"/>
    <property type="project" value="InterPro"/>
</dbReference>
<dbReference type="Gene3D" id="1.10.10.2590">
    <property type="entry name" value="BEN domain"/>
    <property type="match status" value="1"/>
</dbReference>
<feature type="region of interest" description="Disordered" evidence="2">
    <location>
        <begin position="180"/>
        <end position="210"/>
    </location>
</feature>
<feature type="coiled-coil region" evidence="1">
    <location>
        <begin position="138"/>
        <end position="165"/>
    </location>
</feature>
<reference evidence="4" key="1">
    <citation type="submission" date="2022-11" db="UniProtKB">
        <authorList>
            <consortium name="EnsemblMetazoa"/>
        </authorList>
    </citation>
    <scope>IDENTIFICATION</scope>
</reference>
<dbReference type="PANTHER" id="PTHR14628:SF1">
    <property type="entry name" value="BEN DOMAIN-CONTAINING PROTEIN 5"/>
    <property type="match status" value="1"/>
</dbReference>
<evidence type="ECO:0000256" key="2">
    <source>
        <dbReference type="SAM" id="MobiDB-lite"/>
    </source>
</evidence>
<dbReference type="EnsemblMetazoa" id="XM_038207389.1">
    <property type="protein sequence ID" value="XP_038063317.1"/>
    <property type="gene ID" value="LOC119734010"/>
</dbReference>
<evidence type="ECO:0000259" key="3">
    <source>
        <dbReference type="PROSITE" id="PS51457"/>
    </source>
</evidence>
<dbReference type="Proteomes" id="UP000887568">
    <property type="component" value="Unplaced"/>
</dbReference>
<proteinExistence type="predicted"/>
<dbReference type="GO" id="GO:0003677">
    <property type="term" value="F:DNA binding"/>
    <property type="evidence" value="ECO:0007669"/>
    <property type="project" value="InterPro"/>
</dbReference>
<name>A0A914AHX9_PATMI</name>
<organism evidence="4 5">
    <name type="scientific">Patiria miniata</name>
    <name type="common">Bat star</name>
    <name type="synonym">Asterina miniata</name>
    <dbReference type="NCBI Taxonomy" id="46514"/>
    <lineage>
        <taxon>Eukaryota</taxon>
        <taxon>Metazoa</taxon>
        <taxon>Echinodermata</taxon>
        <taxon>Eleutherozoa</taxon>
        <taxon>Asterozoa</taxon>
        <taxon>Asteroidea</taxon>
        <taxon>Valvatacea</taxon>
        <taxon>Valvatida</taxon>
        <taxon>Asterinidae</taxon>
        <taxon>Patiria</taxon>
    </lineage>
</organism>
<evidence type="ECO:0000256" key="1">
    <source>
        <dbReference type="SAM" id="Coils"/>
    </source>
</evidence>
<evidence type="ECO:0000313" key="4">
    <source>
        <dbReference type="EnsemblMetazoa" id="XP_038063317.1"/>
    </source>
</evidence>
<dbReference type="GeneID" id="119734010"/>
<dbReference type="InterPro" id="IPR018379">
    <property type="entry name" value="BEN_domain"/>
</dbReference>
<dbReference type="InterPro" id="IPR040391">
    <property type="entry name" value="BEND5"/>
</dbReference>
<keyword evidence="5" id="KW-1185">Reference proteome</keyword>